<feature type="domain" description="PKD" evidence="7">
    <location>
        <begin position="522"/>
        <end position="581"/>
    </location>
</feature>
<evidence type="ECO:0000259" key="7">
    <source>
        <dbReference type="PROSITE" id="PS50093"/>
    </source>
</evidence>
<feature type="domain" description="PKD" evidence="7">
    <location>
        <begin position="857"/>
        <end position="923"/>
    </location>
</feature>
<keyword evidence="2" id="KW-0812">Transmembrane</keyword>
<sequence>MNKPTKFLLILVALCFYVKTNAQLHADFTSSLSGGCSPLVVDFTDISSGDPTLWYWDLGNGIISTNQNPSAVYVTPGSYTVKLHIQNSQGEDSIIKTNYVIVYDNPTAEFSGTPTEGCVPFEAGFKDLSTPGSGSIESWTWDFGDGVISNEQNPVHKYTIVDSFDVTLTVTNSYGCRQFINKPAYIVANGLIQAKFTYDYNSACTEPVTVKFSNTSEATQELSYQWDFGDGSSPSTEKDPQHTYLSTGDFTVTLVASNNIGCTSTYVQHITIGKSKSDFTYTTACLGEPITFTDSSSLKPLSEKWSFGDGATAAGDTATHTYSKQGSYTVKLVADFGGCKASVQKTISILAEPEADFDVVGNAYNCSYPATISFSNKSKNAKYYKWIFGNNAASDDENASYTYTKPGKYTVTLIAFNANGCSDTIVKPGFIQIGAPQIKNIKNLPFKGCAPQTLTLTPVIDTGYTISSYAWDFGDGTTSNMAIPVHEYKQAGVYNVRLIITSKEGCSDTLLINNAVSLSVKPDADFTAAPTDACASKTIQFTNNSTGSVSEWIWDFGDNSTSTQQNPSHNYGDSGYFDVTLITGQYKCYDTIIKKAYIHINPPVARYEIIYDCNNPFNYSFKDGSTGAQTWRWDFGDGQTSSAQNPSHTYSSKGTYNVTLTVSNGACEHTTISTVRVVDEHPVVQYNFVSSNTCKYDSLRFSVTNYDATGIQNYQWNFGDGSKVNKGRNDSIVYHSYNTSGTYAPYLVVTDVNKCVDTIQNNISVKVTGPTAAFTNKKGDCLNSTISFEDASAPEPGNSLKTWIWNYGDNTKPDTLTGGPFSHTYTAKGNFNVWLKVIDNNNCYDTATYNKLSITQPVAAFGVSDTISCSNNSIKFVDSSEGTAMQYSWDFGDGATSKLQSPLHKYAYNNTYNVKLVVKDKNGCADSLFKPQYITVADATAGFSLTDSLFVCPPAFVDPSNSSKSYKSISWDFGDGNTSGETTPQHYYTRAGIYHLTLTVYGYGTCTDTMTKRIIVKGPKATYNYAPLTGCDAIAARFSAKGENVAKYTWDFGNGEVLNTKNTLVQYSYIKAGKYLPKLVIEDTSGCRVAIINKDTITVASANAKFNTERMAGVCDSSLFDFKNASNAAYDNITAYKWKFGDGDSAMESHPKHYYNAEGRYNALLHITTRLGCTSEFKLPLDIKIDASPEISAVIPASTCVNDGISISATANAGSPAINAWRWDLDDGSQLNTSNATHTYTDAGTYNVAVSATTKAGCSDTVIQKLLVAPLPSTDAGNNVIICRDQSVKLQASGADNYVWRSSAVLSCQDCAAPNASPGRNTTFYVTGISRYGCKASDSVTVEVKQPTAIKASAPDTVCAGTIVNLIASGAETYKWGPADLVKNSTDSITSSAPTSSVTFTVVGSDSQGCFSDTASFYVNVFPIPTIQLTDSVINLTGGNSYQVNATGSPDITKWLWKPAINISCTNCPNPVISPKQSTFYTVNASNVAGCFTEKIVRANVLCNGENNLFIPNTFSPNNDGVNDYFYPRGKGLMTIKSIRIFNRLGAQVFERSNFPANQQSYGWDGKYAGKALQPDVYVYIVEISCENGQKISSKGNVTLLR</sequence>
<evidence type="ECO:0000256" key="6">
    <source>
        <dbReference type="SAM" id="SignalP"/>
    </source>
</evidence>
<comment type="subcellular location">
    <subcellularLocation>
        <location evidence="1">Membrane</location>
        <topology evidence="1">Multi-pass membrane protein</topology>
    </subcellularLocation>
</comment>
<organism evidence="8 9">
    <name type="scientific">Parafilimonas terrae</name>
    <dbReference type="NCBI Taxonomy" id="1465490"/>
    <lineage>
        <taxon>Bacteria</taxon>
        <taxon>Pseudomonadati</taxon>
        <taxon>Bacteroidota</taxon>
        <taxon>Chitinophagia</taxon>
        <taxon>Chitinophagales</taxon>
        <taxon>Chitinophagaceae</taxon>
        <taxon>Parafilimonas</taxon>
    </lineage>
</organism>
<dbReference type="InterPro" id="IPR000601">
    <property type="entry name" value="PKD_dom"/>
</dbReference>
<dbReference type="SMART" id="SM00089">
    <property type="entry name" value="PKD"/>
    <property type="match status" value="15"/>
</dbReference>
<evidence type="ECO:0000256" key="5">
    <source>
        <dbReference type="ARBA" id="ARBA00023136"/>
    </source>
</evidence>
<evidence type="ECO:0000313" key="9">
    <source>
        <dbReference type="Proteomes" id="UP000199031"/>
    </source>
</evidence>
<dbReference type="InterPro" id="IPR026341">
    <property type="entry name" value="T9SS_type_B"/>
</dbReference>
<feature type="domain" description="PKD" evidence="7">
    <location>
        <begin position="209"/>
        <end position="272"/>
    </location>
</feature>
<keyword evidence="5" id="KW-0472">Membrane</keyword>
<evidence type="ECO:0000256" key="1">
    <source>
        <dbReference type="ARBA" id="ARBA00004141"/>
    </source>
</evidence>
<feature type="domain" description="PKD" evidence="7">
    <location>
        <begin position="769"/>
        <end position="850"/>
    </location>
</feature>
<keyword evidence="9" id="KW-1185">Reference proteome</keyword>
<keyword evidence="6" id="KW-0732">Signal</keyword>
<feature type="chain" id="PRO_5011613284" evidence="6">
    <location>
        <begin position="27"/>
        <end position="1602"/>
    </location>
</feature>
<dbReference type="PANTHER" id="PTHR46730">
    <property type="entry name" value="POLYCYSTIN-1"/>
    <property type="match status" value="1"/>
</dbReference>
<dbReference type="GO" id="GO:0005886">
    <property type="term" value="C:plasma membrane"/>
    <property type="evidence" value="ECO:0007669"/>
    <property type="project" value="TreeGrafter"/>
</dbReference>
<dbReference type="GO" id="GO:0005261">
    <property type="term" value="F:monoatomic cation channel activity"/>
    <property type="evidence" value="ECO:0007669"/>
    <property type="project" value="TreeGrafter"/>
</dbReference>
<dbReference type="Gene3D" id="2.60.40.10">
    <property type="entry name" value="Immunoglobulins"/>
    <property type="match status" value="15"/>
</dbReference>
<feature type="domain" description="PKD" evidence="7">
    <location>
        <begin position="714"/>
        <end position="772"/>
    </location>
</feature>
<evidence type="ECO:0000313" key="8">
    <source>
        <dbReference type="EMBL" id="SFQ53366.1"/>
    </source>
</evidence>
<dbReference type="InterPro" id="IPR022409">
    <property type="entry name" value="PKD/Chitinase_dom"/>
</dbReference>
<feature type="domain" description="PKD" evidence="7">
    <location>
        <begin position="1042"/>
        <end position="1104"/>
    </location>
</feature>
<dbReference type="Pfam" id="PF18911">
    <property type="entry name" value="PKD_4"/>
    <property type="match status" value="14"/>
</dbReference>
<dbReference type="OrthoDB" id="7794186at2"/>
<feature type="domain" description="PKD" evidence="7">
    <location>
        <begin position="384"/>
        <end position="420"/>
    </location>
</feature>
<keyword evidence="3" id="KW-0677">Repeat</keyword>
<dbReference type="PROSITE" id="PS50093">
    <property type="entry name" value="PKD"/>
    <property type="match status" value="15"/>
</dbReference>
<dbReference type="CDD" id="cd00146">
    <property type="entry name" value="PKD"/>
    <property type="match status" value="13"/>
</dbReference>
<feature type="signal peptide" evidence="6">
    <location>
        <begin position="1"/>
        <end position="26"/>
    </location>
</feature>
<gene>
    <name evidence="8" type="ORF">SAMN05444277_11838</name>
</gene>
<dbReference type="Proteomes" id="UP000199031">
    <property type="component" value="Unassembled WGS sequence"/>
</dbReference>
<dbReference type="FunFam" id="2.60.40.10:FF:000270">
    <property type="entry name" value="Cell surface protein"/>
    <property type="match status" value="1"/>
</dbReference>
<feature type="domain" description="PKD" evidence="7">
    <location>
        <begin position="1131"/>
        <end position="1172"/>
    </location>
</feature>
<evidence type="ECO:0000256" key="2">
    <source>
        <dbReference type="ARBA" id="ARBA00022692"/>
    </source>
</evidence>
<dbReference type="Pfam" id="PF00801">
    <property type="entry name" value="PKD"/>
    <property type="match status" value="1"/>
</dbReference>
<feature type="domain" description="PKD" evidence="7">
    <location>
        <begin position="956"/>
        <end position="1000"/>
    </location>
</feature>
<feature type="domain" description="PKD" evidence="7">
    <location>
        <begin position="630"/>
        <end position="677"/>
    </location>
</feature>
<dbReference type="NCBIfam" id="TIGR04131">
    <property type="entry name" value="Bac_Flav_CTERM"/>
    <property type="match status" value="1"/>
</dbReference>
<reference evidence="8 9" key="1">
    <citation type="submission" date="2016-10" db="EMBL/GenBank/DDBJ databases">
        <authorList>
            <person name="de Groot N.N."/>
        </authorList>
    </citation>
    <scope>NUCLEOTIDE SEQUENCE [LARGE SCALE GENOMIC DNA]</scope>
    <source>
        <strain evidence="8 9">DSM 28286</strain>
    </source>
</reference>
<feature type="domain" description="PKD" evidence="7">
    <location>
        <begin position="1212"/>
        <end position="1257"/>
    </location>
</feature>
<dbReference type="InterPro" id="IPR035986">
    <property type="entry name" value="PKD_dom_sf"/>
</dbReference>
<feature type="domain" description="PKD" evidence="7">
    <location>
        <begin position="282"/>
        <end position="334"/>
    </location>
</feature>
<dbReference type="RefSeq" id="WP_090662952.1">
    <property type="nucleotide sequence ID" value="NZ_FOXQ01000018.1"/>
</dbReference>
<feature type="domain" description="PKD" evidence="7">
    <location>
        <begin position="24"/>
        <end position="107"/>
    </location>
</feature>
<name>A0A1I5ZA34_9BACT</name>
<feature type="domain" description="PKD" evidence="7">
    <location>
        <begin position="106"/>
        <end position="175"/>
    </location>
</feature>
<dbReference type="GO" id="GO:0006816">
    <property type="term" value="P:calcium ion transport"/>
    <property type="evidence" value="ECO:0007669"/>
    <property type="project" value="TreeGrafter"/>
</dbReference>
<dbReference type="InterPro" id="IPR013783">
    <property type="entry name" value="Ig-like_fold"/>
</dbReference>
<dbReference type="SUPFAM" id="SSF49299">
    <property type="entry name" value="PKD domain"/>
    <property type="match status" value="15"/>
</dbReference>
<feature type="domain" description="PKD" evidence="7">
    <location>
        <begin position="462"/>
        <end position="523"/>
    </location>
</feature>
<dbReference type="PANTHER" id="PTHR46730:SF1">
    <property type="entry name" value="PLAT DOMAIN-CONTAINING PROTEIN"/>
    <property type="match status" value="1"/>
</dbReference>
<dbReference type="EMBL" id="FOXQ01000018">
    <property type="protein sequence ID" value="SFQ53366.1"/>
    <property type="molecule type" value="Genomic_DNA"/>
</dbReference>
<evidence type="ECO:0000256" key="4">
    <source>
        <dbReference type="ARBA" id="ARBA00022989"/>
    </source>
</evidence>
<keyword evidence="4" id="KW-1133">Transmembrane helix</keyword>
<evidence type="ECO:0000256" key="3">
    <source>
        <dbReference type="ARBA" id="ARBA00022737"/>
    </source>
</evidence>
<accession>A0A1I5ZA34</accession>
<dbReference type="STRING" id="1465490.SAMN05444277_11838"/>
<dbReference type="Pfam" id="PF13585">
    <property type="entry name" value="CHU_C"/>
    <property type="match status" value="1"/>
</dbReference>
<proteinExistence type="predicted"/>
<protein>
    <submittedName>
        <fullName evidence="8">Gliding motility-associated C-terminal domain-containing protein</fullName>
    </submittedName>
</protein>